<protein>
    <submittedName>
        <fullName evidence="7">3-phenylpropionate/trans-cinnamate dioxygenase ferredoxin reductase subunit</fullName>
    </submittedName>
</protein>
<dbReference type="GO" id="GO:0005737">
    <property type="term" value="C:cytoplasm"/>
    <property type="evidence" value="ECO:0007669"/>
    <property type="project" value="TreeGrafter"/>
</dbReference>
<dbReference type="PRINTS" id="PR00368">
    <property type="entry name" value="FADPNR"/>
</dbReference>
<dbReference type="SUPFAM" id="SSF51905">
    <property type="entry name" value="FAD/NAD(P)-binding domain"/>
    <property type="match status" value="2"/>
</dbReference>
<evidence type="ECO:0000256" key="1">
    <source>
        <dbReference type="ARBA" id="ARBA00001974"/>
    </source>
</evidence>
<evidence type="ECO:0000313" key="8">
    <source>
        <dbReference type="Proteomes" id="UP000198953"/>
    </source>
</evidence>
<organism evidence="7 8">
    <name type="scientific">Nonomuraea pusilla</name>
    <dbReference type="NCBI Taxonomy" id="46177"/>
    <lineage>
        <taxon>Bacteria</taxon>
        <taxon>Bacillati</taxon>
        <taxon>Actinomycetota</taxon>
        <taxon>Actinomycetes</taxon>
        <taxon>Streptosporangiales</taxon>
        <taxon>Streptosporangiaceae</taxon>
        <taxon>Nonomuraea</taxon>
    </lineage>
</organism>
<keyword evidence="4" id="KW-0560">Oxidoreductase</keyword>
<dbReference type="GO" id="GO:0051213">
    <property type="term" value="F:dioxygenase activity"/>
    <property type="evidence" value="ECO:0007669"/>
    <property type="project" value="UniProtKB-KW"/>
</dbReference>
<name>A0A1H8EIG8_9ACTN</name>
<keyword evidence="8" id="KW-1185">Reference proteome</keyword>
<evidence type="ECO:0000313" key="7">
    <source>
        <dbReference type="EMBL" id="SEN19180.1"/>
    </source>
</evidence>
<evidence type="ECO:0000256" key="2">
    <source>
        <dbReference type="ARBA" id="ARBA00022630"/>
    </source>
</evidence>
<accession>A0A1H8EIG8</accession>
<keyword evidence="2" id="KW-0285">Flavoprotein</keyword>
<dbReference type="PRINTS" id="PR00411">
    <property type="entry name" value="PNDRDTASEI"/>
</dbReference>
<feature type="domain" description="Reductase C-terminal" evidence="6">
    <location>
        <begin position="323"/>
        <end position="394"/>
    </location>
</feature>
<dbReference type="STRING" id="46177.SAMN05660976_06992"/>
<dbReference type="SUPFAM" id="SSF55424">
    <property type="entry name" value="FAD/NAD-linked reductases, dimerisation (C-terminal) domain"/>
    <property type="match status" value="1"/>
</dbReference>
<evidence type="ECO:0000256" key="3">
    <source>
        <dbReference type="ARBA" id="ARBA00022827"/>
    </source>
</evidence>
<dbReference type="InterPro" id="IPR016156">
    <property type="entry name" value="FAD/NAD-linked_Rdtase_dimer_sf"/>
</dbReference>
<reference evidence="7 8" key="1">
    <citation type="submission" date="2016-10" db="EMBL/GenBank/DDBJ databases">
        <authorList>
            <person name="de Groot N.N."/>
        </authorList>
    </citation>
    <scope>NUCLEOTIDE SEQUENCE [LARGE SCALE GENOMIC DNA]</scope>
    <source>
        <strain evidence="7 8">DSM 43357</strain>
    </source>
</reference>
<dbReference type="Gene3D" id="3.30.390.30">
    <property type="match status" value="1"/>
</dbReference>
<dbReference type="PANTHER" id="PTHR43557:SF2">
    <property type="entry name" value="RIESKE DOMAIN-CONTAINING PROTEIN-RELATED"/>
    <property type="match status" value="1"/>
</dbReference>
<dbReference type="InterPro" id="IPR028202">
    <property type="entry name" value="Reductase_C"/>
</dbReference>
<dbReference type="RefSeq" id="WP_063792136.1">
    <property type="nucleotide sequence ID" value="NZ_BBZG01000002.1"/>
</dbReference>
<feature type="domain" description="FAD/NAD(P)-binding" evidence="5">
    <location>
        <begin position="8"/>
        <end position="303"/>
    </location>
</feature>
<dbReference type="InterPro" id="IPR023753">
    <property type="entry name" value="FAD/NAD-binding_dom"/>
</dbReference>
<dbReference type="Pfam" id="PF07992">
    <property type="entry name" value="Pyr_redox_2"/>
    <property type="match status" value="1"/>
</dbReference>
<dbReference type="Pfam" id="PF14759">
    <property type="entry name" value="Reductase_C"/>
    <property type="match status" value="1"/>
</dbReference>
<keyword evidence="3" id="KW-0274">FAD</keyword>
<dbReference type="PANTHER" id="PTHR43557">
    <property type="entry name" value="APOPTOSIS-INDUCING FACTOR 1"/>
    <property type="match status" value="1"/>
</dbReference>
<dbReference type="OrthoDB" id="1145at2"/>
<dbReference type="EMBL" id="FOBF01000023">
    <property type="protein sequence ID" value="SEN19180.1"/>
    <property type="molecule type" value="Genomic_DNA"/>
</dbReference>
<dbReference type="InterPro" id="IPR050446">
    <property type="entry name" value="FAD-oxidoreductase/Apoptosis"/>
</dbReference>
<dbReference type="InterPro" id="IPR036188">
    <property type="entry name" value="FAD/NAD-bd_sf"/>
</dbReference>
<proteinExistence type="predicted"/>
<dbReference type="AlphaFoldDB" id="A0A1H8EIG8"/>
<dbReference type="GO" id="GO:0016651">
    <property type="term" value="F:oxidoreductase activity, acting on NAD(P)H"/>
    <property type="evidence" value="ECO:0007669"/>
    <property type="project" value="TreeGrafter"/>
</dbReference>
<evidence type="ECO:0000256" key="4">
    <source>
        <dbReference type="ARBA" id="ARBA00023002"/>
    </source>
</evidence>
<evidence type="ECO:0000259" key="5">
    <source>
        <dbReference type="Pfam" id="PF07992"/>
    </source>
</evidence>
<comment type="cofactor">
    <cofactor evidence="1">
        <name>FAD</name>
        <dbReference type="ChEBI" id="CHEBI:57692"/>
    </cofactor>
</comment>
<dbReference type="Gene3D" id="3.50.50.60">
    <property type="entry name" value="FAD/NAD(P)-binding domain"/>
    <property type="match status" value="2"/>
</dbReference>
<dbReference type="Proteomes" id="UP000198953">
    <property type="component" value="Unassembled WGS sequence"/>
</dbReference>
<keyword evidence="7" id="KW-0223">Dioxygenase</keyword>
<gene>
    <name evidence="7" type="ORF">SAMN05660976_06992</name>
</gene>
<sequence length="409" mass="42086">MSTGTPGVVIVGGGLAGVRTAEALRRNGYKAPITVVGAERHAPYDRPPLSKQLLLGTVAEDRVTLRTAAELASSRIELRLGLAAVALRREDSTVELSDGSVLPYERLVVATGARARTLPGHERAGVHALRTLDDALAVRAALATAANIVIVGGGFIGAEVASAARARGVPATVIEASANPLSGVLGPLISQACADLHSANGTRVLTDAVVAGFEGDEAVRAVSLADGRLIPADLVVCGVGVEPNVEWLADTGLDIDGGLRCDAAGRADSAGTVYGVGDVARWWHPLLGTANRIEHWAHAVEQAESVATTIAAGEPAELSAVPYVWSDQYGVKIQIVGRPDPGHEVTLVEGSLEQARFLALYTAEGGVRAAVAFGRPRLAARARPLVGRAVPLAEAISELGLATGVTACR</sequence>
<evidence type="ECO:0000259" key="6">
    <source>
        <dbReference type="Pfam" id="PF14759"/>
    </source>
</evidence>